<evidence type="ECO:0000313" key="2">
    <source>
        <dbReference type="Proteomes" id="UP001595665"/>
    </source>
</evidence>
<gene>
    <name evidence="1" type="ORF">ACFOPH_24015</name>
</gene>
<dbReference type="EMBL" id="JBHRVV010000001">
    <property type="protein sequence ID" value="MFC3461280.1"/>
    <property type="molecule type" value="Genomic_DNA"/>
</dbReference>
<dbReference type="Proteomes" id="UP001595665">
    <property type="component" value="Unassembled WGS sequence"/>
</dbReference>
<name>A0ABV7PRJ1_9BURK</name>
<evidence type="ECO:0000313" key="1">
    <source>
        <dbReference type="EMBL" id="MFC3461280.1"/>
    </source>
</evidence>
<keyword evidence="2" id="KW-1185">Reference proteome</keyword>
<comment type="caution">
    <text evidence="1">The sequence shown here is derived from an EMBL/GenBank/DDBJ whole genome shotgun (WGS) entry which is preliminary data.</text>
</comment>
<dbReference type="RefSeq" id="WP_312550119.1">
    <property type="nucleotide sequence ID" value="NZ_JBHRVV010000001.1"/>
</dbReference>
<reference evidence="2" key="1">
    <citation type="journal article" date="2019" name="Int. J. Syst. Evol. Microbiol.">
        <title>The Global Catalogue of Microorganisms (GCM) 10K type strain sequencing project: providing services to taxonomists for standard genome sequencing and annotation.</title>
        <authorList>
            <consortium name="The Broad Institute Genomics Platform"/>
            <consortium name="The Broad Institute Genome Sequencing Center for Infectious Disease"/>
            <person name="Wu L."/>
            <person name="Ma J."/>
        </authorList>
    </citation>
    <scope>NUCLEOTIDE SEQUENCE [LARGE SCALE GENOMIC DNA]</scope>
    <source>
        <strain evidence="2">CCM 7480</strain>
    </source>
</reference>
<proteinExistence type="predicted"/>
<accession>A0ABV7PRJ1</accession>
<organism evidence="1 2">
    <name type="scientific">Massilia haematophila</name>
    <dbReference type="NCBI Taxonomy" id="457923"/>
    <lineage>
        <taxon>Bacteria</taxon>
        <taxon>Pseudomonadati</taxon>
        <taxon>Pseudomonadota</taxon>
        <taxon>Betaproteobacteria</taxon>
        <taxon>Burkholderiales</taxon>
        <taxon>Oxalobacteraceae</taxon>
        <taxon>Telluria group</taxon>
        <taxon>Massilia</taxon>
    </lineage>
</organism>
<protein>
    <submittedName>
        <fullName evidence="1">Uncharacterized protein</fullName>
    </submittedName>
</protein>
<sequence>MLALTMAPSLSRPALETTSCCVAHPRHVAWQGRGLRLVGRFSVTDLIGSHSPWLPSCRLVNSAVVFLRKRSGQVKFVEQGYVEDLLMWWNDGCGVLEFRVRFARRMN</sequence>